<protein>
    <submittedName>
        <fullName evidence="1">Uncharacterized protein</fullName>
    </submittedName>
</protein>
<name>A0A3B0Z7Q6_9ZZZZ</name>
<evidence type="ECO:0000313" key="1">
    <source>
        <dbReference type="EMBL" id="VAW85030.1"/>
    </source>
</evidence>
<dbReference type="EMBL" id="UOFO01000058">
    <property type="protein sequence ID" value="VAW85030.1"/>
    <property type="molecule type" value="Genomic_DNA"/>
</dbReference>
<reference evidence="1" key="1">
    <citation type="submission" date="2018-06" db="EMBL/GenBank/DDBJ databases">
        <authorList>
            <person name="Zhirakovskaya E."/>
        </authorList>
    </citation>
    <scope>NUCLEOTIDE SEQUENCE</scope>
</reference>
<accession>A0A3B0Z7Q6</accession>
<sequence length="21" mass="2346">MDSVRVKRLDHHGIVAGVINE</sequence>
<gene>
    <name evidence="1" type="ORF">MNBD_GAMMA16-615</name>
</gene>
<proteinExistence type="predicted"/>
<feature type="non-terminal residue" evidence="1">
    <location>
        <position position="21"/>
    </location>
</feature>
<organism evidence="1">
    <name type="scientific">hydrothermal vent metagenome</name>
    <dbReference type="NCBI Taxonomy" id="652676"/>
    <lineage>
        <taxon>unclassified sequences</taxon>
        <taxon>metagenomes</taxon>
        <taxon>ecological metagenomes</taxon>
    </lineage>
</organism>
<dbReference type="AlphaFoldDB" id="A0A3B0Z7Q6"/>